<dbReference type="Proteomes" id="UP000236520">
    <property type="component" value="Unassembled WGS sequence"/>
</dbReference>
<sequence length="81" mass="9571">MMARRIDPTRRDGRRNRVNPLDKAGITYIDYKDTELLRKFISDRGKIRSRRVTRVTAQQQRQLARAIKNAREMALLPYGAR</sequence>
<dbReference type="PANTHER" id="PTHR13479:SF40">
    <property type="entry name" value="SMALL RIBOSOMAL SUBUNIT PROTEIN BS18M"/>
    <property type="match status" value="1"/>
</dbReference>
<evidence type="ECO:0000256" key="8">
    <source>
        <dbReference type="RuleBase" id="RU003910"/>
    </source>
</evidence>
<evidence type="ECO:0000256" key="3">
    <source>
        <dbReference type="ARBA" id="ARBA00022884"/>
    </source>
</evidence>
<evidence type="ECO:0000256" key="6">
    <source>
        <dbReference type="ARBA" id="ARBA00035141"/>
    </source>
</evidence>
<dbReference type="AlphaFoldDB" id="A0A2J7Z4V7"/>
<dbReference type="InterPro" id="IPR036870">
    <property type="entry name" value="Ribosomal_bS18_sf"/>
</dbReference>
<comment type="caution">
    <text evidence="9">The sequence shown here is derived from an EMBL/GenBank/DDBJ whole genome shotgun (WGS) entry which is preliminary data.</text>
</comment>
<dbReference type="InterPro" id="IPR001648">
    <property type="entry name" value="Ribosomal_bS18"/>
</dbReference>
<dbReference type="NCBIfam" id="TIGR00165">
    <property type="entry name" value="S18"/>
    <property type="match status" value="1"/>
</dbReference>
<evidence type="ECO:0000313" key="9">
    <source>
        <dbReference type="EMBL" id="PNG95305.1"/>
    </source>
</evidence>
<evidence type="ECO:0000256" key="1">
    <source>
        <dbReference type="ARBA" id="ARBA00005589"/>
    </source>
</evidence>
<organism evidence="9 10">
    <name type="scientific">Streptomyces malaysiensis</name>
    <dbReference type="NCBI Taxonomy" id="92644"/>
    <lineage>
        <taxon>Bacteria</taxon>
        <taxon>Bacillati</taxon>
        <taxon>Actinomycetota</taxon>
        <taxon>Actinomycetes</taxon>
        <taxon>Kitasatosporales</taxon>
        <taxon>Streptomycetaceae</taxon>
        <taxon>Streptomyces</taxon>
        <taxon>Streptomyces violaceusniger group</taxon>
    </lineage>
</organism>
<evidence type="ECO:0000256" key="7">
    <source>
        <dbReference type="HAMAP-Rule" id="MF_00270"/>
    </source>
</evidence>
<reference evidence="9 10" key="1">
    <citation type="submission" date="2015-09" db="EMBL/GenBank/DDBJ databases">
        <title>Genome sequence, genome mining and natural product profiling of a biocontrol bacterium Streptomyces malaysiensis F913.</title>
        <authorList>
            <person name="Xu Y."/>
            <person name="Wei J."/>
            <person name="Xie J."/>
            <person name="Li T."/>
            <person name="Zhou Z."/>
        </authorList>
    </citation>
    <scope>NUCLEOTIDE SEQUENCE [LARGE SCALE GENOMIC DNA]</scope>
    <source>
        <strain evidence="9 10">F913</strain>
    </source>
</reference>
<comment type="function">
    <text evidence="7">Binds as a heterodimer with protein bS6 to the central domain of the 16S rRNA, where it helps stabilize the platform of the 30S subunit.</text>
</comment>
<evidence type="ECO:0000256" key="4">
    <source>
        <dbReference type="ARBA" id="ARBA00022980"/>
    </source>
</evidence>
<dbReference type="GO" id="GO:0006412">
    <property type="term" value="P:translation"/>
    <property type="evidence" value="ECO:0007669"/>
    <property type="project" value="UniProtKB-UniRule"/>
</dbReference>
<evidence type="ECO:0000256" key="2">
    <source>
        <dbReference type="ARBA" id="ARBA00022730"/>
    </source>
</evidence>
<keyword evidence="4 7" id="KW-0689">Ribosomal protein</keyword>
<comment type="subunit">
    <text evidence="7">Part of the 30S ribosomal subunit. Forms a tight heterodimer with protein bS6.</text>
</comment>
<evidence type="ECO:0000256" key="5">
    <source>
        <dbReference type="ARBA" id="ARBA00023274"/>
    </source>
</evidence>
<keyword evidence="10" id="KW-1185">Reference proteome</keyword>
<dbReference type="PRINTS" id="PR00974">
    <property type="entry name" value="RIBOSOMALS18"/>
</dbReference>
<dbReference type="SUPFAM" id="SSF46911">
    <property type="entry name" value="Ribosomal protein S18"/>
    <property type="match status" value="1"/>
</dbReference>
<comment type="similarity">
    <text evidence="1 7 8">Belongs to the bacterial ribosomal protein bS18 family.</text>
</comment>
<dbReference type="GO" id="GO:0003735">
    <property type="term" value="F:structural constituent of ribosome"/>
    <property type="evidence" value="ECO:0007669"/>
    <property type="project" value="InterPro"/>
</dbReference>
<dbReference type="InterPro" id="IPR018275">
    <property type="entry name" value="Ribosomal_bS18_CS"/>
</dbReference>
<proteinExistence type="inferred from homology"/>
<keyword evidence="2 7" id="KW-0699">rRNA-binding</keyword>
<gene>
    <name evidence="7" type="primary">rpsR</name>
    <name evidence="9" type="ORF">SMF913_11330</name>
</gene>
<dbReference type="EMBL" id="LJIW01000001">
    <property type="protein sequence ID" value="PNG95305.1"/>
    <property type="molecule type" value="Genomic_DNA"/>
</dbReference>
<dbReference type="HAMAP" id="MF_00270">
    <property type="entry name" value="Ribosomal_bS18"/>
    <property type="match status" value="1"/>
</dbReference>
<keyword evidence="5 7" id="KW-0687">Ribonucleoprotein</keyword>
<keyword evidence="3 7" id="KW-0694">RNA-binding</keyword>
<dbReference type="GO" id="GO:0022627">
    <property type="term" value="C:cytosolic small ribosomal subunit"/>
    <property type="evidence" value="ECO:0007669"/>
    <property type="project" value="TreeGrafter"/>
</dbReference>
<dbReference type="GO" id="GO:0070181">
    <property type="term" value="F:small ribosomal subunit rRNA binding"/>
    <property type="evidence" value="ECO:0007669"/>
    <property type="project" value="TreeGrafter"/>
</dbReference>
<dbReference type="FunFam" id="4.10.640.10:FF:000016">
    <property type="entry name" value="30S ribosomal protein S18"/>
    <property type="match status" value="1"/>
</dbReference>
<dbReference type="Pfam" id="PF01084">
    <property type="entry name" value="Ribosomal_S18"/>
    <property type="match status" value="1"/>
</dbReference>
<dbReference type="Gene3D" id="4.10.640.10">
    <property type="entry name" value="Ribosomal protein S18"/>
    <property type="match status" value="1"/>
</dbReference>
<evidence type="ECO:0000313" key="10">
    <source>
        <dbReference type="Proteomes" id="UP000236520"/>
    </source>
</evidence>
<dbReference type="PANTHER" id="PTHR13479">
    <property type="entry name" value="30S RIBOSOMAL PROTEIN S18"/>
    <property type="match status" value="1"/>
</dbReference>
<dbReference type="PROSITE" id="PS00057">
    <property type="entry name" value="RIBOSOMAL_S18"/>
    <property type="match status" value="1"/>
</dbReference>
<accession>A0A2J7Z4V7</accession>
<protein>
    <recommendedName>
        <fullName evidence="6 7">Small ribosomal subunit protein bS18</fullName>
    </recommendedName>
</protein>
<name>A0A2J7Z4V7_STRMQ</name>